<protein>
    <submittedName>
        <fullName evidence="1">Uncharacterized protein</fullName>
    </submittedName>
</protein>
<dbReference type="AlphaFoldDB" id="A0A8H4P3U5"/>
<dbReference type="OrthoDB" id="2117718at2759"/>
<sequence>MGSSQRLTQIYYNASLSSFEPVTSSSTDAKTLSEEHFHFQEVLLQHCPEHLWHNGSCTAGCPRPILLGRHHQKQLHDLHEALTIAIAGVLDCWWTDKDSRLWERMPLEKDEEDLLTWLNEQVATGNLPKFSQRVGSWRPNFLVEDNDHAEKTYKITEINARYSFSGFLHESYGQNAMNSLIQEKSALLSGATDPETIMNGLFEHFDPRKPLHLLKGAEKGIDLHMFADAVKSRFGMKPCFITPESLRILPDDK</sequence>
<accession>A0A8H4P3U5</accession>
<gene>
    <name evidence="1" type="ORF">F53441_65</name>
</gene>
<dbReference type="Proteomes" id="UP000605986">
    <property type="component" value="Unassembled WGS sequence"/>
</dbReference>
<name>A0A8H4P3U5_9HYPO</name>
<organism evidence="1 2">
    <name type="scientific">Fusarium austroafricanum</name>
    <dbReference type="NCBI Taxonomy" id="2364996"/>
    <lineage>
        <taxon>Eukaryota</taxon>
        <taxon>Fungi</taxon>
        <taxon>Dikarya</taxon>
        <taxon>Ascomycota</taxon>
        <taxon>Pezizomycotina</taxon>
        <taxon>Sordariomycetes</taxon>
        <taxon>Hypocreomycetidae</taxon>
        <taxon>Hypocreales</taxon>
        <taxon>Nectriaceae</taxon>
        <taxon>Fusarium</taxon>
        <taxon>Fusarium concolor species complex</taxon>
    </lineage>
</organism>
<comment type="caution">
    <text evidence="1">The sequence shown here is derived from an EMBL/GenBank/DDBJ whole genome shotgun (WGS) entry which is preliminary data.</text>
</comment>
<keyword evidence="2" id="KW-1185">Reference proteome</keyword>
<dbReference type="EMBL" id="JAADJG010000003">
    <property type="protein sequence ID" value="KAF4458130.1"/>
    <property type="molecule type" value="Genomic_DNA"/>
</dbReference>
<reference evidence="1" key="1">
    <citation type="submission" date="2020-01" db="EMBL/GenBank/DDBJ databases">
        <title>Identification and distribution of gene clusters putatively required for synthesis of sphingolipid metabolism inhibitors in phylogenetically diverse species of the filamentous fungus Fusarium.</title>
        <authorList>
            <person name="Kim H.-S."/>
            <person name="Busman M."/>
            <person name="Brown D.W."/>
            <person name="Divon H."/>
            <person name="Uhlig S."/>
            <person name="Proctor R.H."/>
        </authorList>
    </citation>
    <scope>NUCLEOTIDE SEQUENCE</scope>
    <source>
        <strain evidence="1">NRRL 53441</strain>
    </source>
</reference>
<evidence type="ECO:0000313" key="1">
    <source>
        <dbReference type="EMBL" id="KAF4458130.1"/>
    </source>
</evidence>
<evidence type="ECO:0000313" key="2">
    <source>
        <dbReference type="Proteomes" id="UP000605986"/>
    </source>
</evidence>
<proteinExistence type="predicted"/>